<dbReference type="EMBL" id="LT629732">
    <property type="protein sequence ID" value="SDS77489.1"/>
    <property type="molecule type" value="Genomic_DNA"/>
</dbReference>
<feature type="region of interest" description="Disordered" evidence="1">
    <location>
        <begin position="1"/>
        <end position="31"/>
    </location>
</feature>
<feature type="compositionally biased region" description="Pro residues" evidence="1">
    <location>
        <begin position="1504"/>
        <end position="1517"/>
    </location>
</feature>
<keyword evidence="4" id="KW-1185">Reference proteome</keyword>
<organism evidence="3 4">
    <name type="scientific">Actinopolymorpha singaporensis</name>
    <dbReference type="NCBI Taxonomy" id="117157"/>
    <lineage>
        <taxon>Bacteria</taxon>
        <taxon>Bacillati</taxon>
        <taxon>Actinomycetota</taxon>
        <taxon>Actinomycetes</taxon>
        <taxon>Propionibacteriales</taxon>
        <taxon>Actinopolymorphaceae</taxon>
        <taxon>Actinopolymorpha</taxon>
    </lineage>
</organism>
<evidence type="ECO:0000256" key="1">
    <source>
        <dbReference type="SAM" id="MobiDB-lite"/>
    </source>
</evidence>
<dbReference type="RefSeq" id="WP_092654979.1">
    <property type="nucleotide sequence ID" value="NZ_LT629732.1"/>
</dbReference>
<dbReference type="OrthoDB" id="3917849at2"/>
<dbReference type="Pfam" id="PF13699">
    <property type="entry name" value="eCIS_core"/>
    <property type="match status" value="1"/>
</dbReference>
<evidence type="ECO:0000259" key="2">
    <source>
        <dbReference type="Pfam" id="PF13699"/>
    </source>
</evidence>
<reference evidence="3 4" key="1">
    <citation type="submission" date="2016-10" db="EMBL/GenBank/DDBJ databases">
        <authorList>
            <person name="de Groot N.N."/>
        </authorList>
    </citation>
    <scope>NUCLEOTIDE SEQUENCE [LARGE SCALE GENOMIC DNA]</scope>
    <source>
        <strain evidence="3 4">DSM 22024</strain>
    </source>
</reference>
<dbReference type="Proteomes" id="UP000198983">
    <property type="component" value="Chromosome I"/>
</dbReference>
<feature type="domain" description="eCIS core" evidence="2">
    <location>
        <begin position="187"/>
        <end position="257"/>
    </location>
</feature>
<evidence type="ECO:0000313" key="3">
    <source>
        <dbReference type="EMBL" id="SDS77489.1"/>
    </source>
</evidence>
<feature type="region of interest" description="Disordered" evidence="1">
    <location>
        <begin position="1495"/>
        <end position="1530"/>
    </location>
</feature>
<accession>A0A1H1V007</accession>
<proteinExistence type="predicted"/>
<dbReference type="STRING" id="117157.SAMN04489717_3827"/>
<evidence type="ECO:0000313" key="4">
    <source>
        <dbReference type="Proteomes" id="UP000198983"/>
    </source>
</evidence>
<sequence length="1661" mass="176589">MSEPALARSERDTQATPAVARADPVAGQRTNTGRWAVTDVIAEDGTAPPPGGTTRGAFLAMLGRDLETMVDEELAGTGMTGAGCPIIEGMLERYRAAPLDRWQAFLVHWVPPVTGRTADDLRAAVVARARTGIRTWRSSGDGSVMLPADPAGLLGSAARAVGLPNPVPADPVINLLEALLRLGPGEPLTASQRQRLGTALDANLSTVQVHRSDTLPGLAVTAGEHVVLGAHAPATGTLAAEALLAHEVAHTVQQRSAPATDAAGAERDADDAAASAIAGGRAPRLAGTGLRLASCGGSSGGILGGSRDVERLTGEQIPAVPGRQAAPAIGALPAFTAPARPAPGLGERLESTDPAVRAAALEELSRASGPDGWRAAVLASASPLPEVATAAEQLVVRWLARPDFLAWLAALPAQGSGQLGDLAVGLLARAGRGGQVDLDGYRGLLRQQLQLLRAYRGELATARTSASTGPDTSFGDLEAGLATTDAIQLAQVGRRISRLLDRFTLIRAEVARADSLAATDGLSGPMGGLVRAHRQAMLDAAVTIGSDERDTAFESALAGMRRFTVDTTRQTVTELGTHVDEARNDLRTILQPAVGFAPVPRLTALVPPLIAELDRMTARIAAWQPAVDQHPIAVLEDLARIQPTLRSLLARVRLARSAVASERAARELESQLVYTPPPPTPSMSGGEGQFVDPMQGVGQGLMDQRDKDAIVADLRTHRDNFTLLAERYESNPEVVEQLEAAGAESAQQTGRRMQIWMTSQAARYQADLVTAEIQLAVAILIVSAWTGGLAGEAAAGGLEMLGVGELIGGRSLIWVGSVIAEGSAFYTTQRGLDWAVHGGQGPVFPTTWRRDLLLSIGAVGALRAVGGLFEALAGARPPSTGLSAGRFAASYATLLAYGNIIEPLARGEPIPGLGTARFWTSAGETLLMMGAVHVGLAAMRPLTLRITEPLLRARISAHNVRAERIGAELQANFQGEPDPARTRSLVRRSRAMLQERIGLLREIAARDPSQLTQAEFAELSALLQTQIRQADSTLLLDAFRVRPLGSGQNVFGYEGTFEMVRSHFLQRGFTVVSADPASGLLRLHDPSGQEIAFIRMHAGATGADPLRMPPEADLTISRGPNEVERRATEAYDTIRTLTDDVLQIAQNTGVPAHVIEAVRQHLFFRLHTIAVAPGRANVQRFDPMYSLARLWLRAYEGVLTDTEVAEFRRLMAHEYVEQGLMLAGMPYRSAHPGGWRGDVTQPGREHFGAHDVAPSEHRADPYAFRQQLGLDPAGQPVPQTGEVWDYDAALRGAFESLAGRTGGPYRVVADPTAQYGYRIEARDPAELGTLATRRGITPTSGADPAWNSLRTQLIGRGLTAQEAQDLVALLDAARQTPTGASPVAALTADQLRQLIPLDAPGLGRVLGLDAALLPEALALCTMPGDMLGGRSLDALLQRMGRPWVEAMVGQPAGTPNRDLLGEMGRDALAAAQRPLPTNYWAESHSQRQLENVLDRPGSGFQRYTPPPTAQNPTPGPLSEPGFRGGTPLDLGRLDLAPGARRGATFPDVYGTDVAIGQRAAMELKTPRLGETVFSYFRNPQTEQWIIDQHAGRIMHLPQGTPSYLVVDIRQTGQTIPEGLADLSRVLRNYARMGDARQLWAGVRFITGTRTTAVLSNVYTIP</sequence>
<name>A0A1H1V007_9ACTN</name>
<protein>
    <recommendedName>
        <fullName evidence="2">eCIS core domain-containing protein</fullName>
    </recommendedName>
</protein>
<dbReference type="InterPro" id="IPR025295">
    <property type="entry name" value="eCIS_core_dom"/>
</dbReference>
<gene>
    <name evidence="3" type="ORF">SAMN04489717_3827</name>
</gene>